<sequence>MSYQFSTYQAYLERYKTFWSEEGDHRPPILTEESFHNNFRLLRESYDTYRNLINQGMETEAAAYYGNVINSLENELAIADGFDNFLDEDFRKRLQ</sequence>
<proteinExistence type="predicted"/>
<gene>
    <name evidence="1" type="ORF">GCM10007416_06290</name>
</gene>
<evidence type="ECO:0000313" key="2">
    <source>
        <dbReference type="Proteomes" id="UP000617979"/>
    </source>
</evidence>
<organism evidence="1 2">
    <name type="scientific">Kroppenstedtia guangzhouensis</name>
    <dbReference type="NCBI Taxonomy" id="1274356"/>
    <lineage>
        <taxon>Bacteria</taxon>
        <taxon>Bacillati</taxon>
        <taxon>Bacillota</taxon>
        <taxon>Bacilli</taxon>
        <taxon>Bacillales</taxon>
        <taxon>Thermoactinomycetaceae</taxon>
        <taxon>Kroppenstedtia</taxon>
    </lineage>
</organism>
<accession>A0ABQ1G3Z4</accession>
<comment type="caution">
    <text evidence="1">The sequence shown here is derived from an EMBL/GenBank/DDBJ whole genome shotgun (WGS) entry which is preliminary data.</text>
</comment>
<keyword evidence="2" id="KW-1185">Reference proteome</keyword>
<reference evidence="2" key="1">
    <citation type="journal article" date="2019" name="Int. J. Syst. Evol. Microbiol.">
        <title>The Global Catalogue of Microorganisms (GCM) 10K type strain sequencing project: providing services to taxonomists for standard genome sequencing and annotation.</title>
        <authorList>
            <consortium name="The Broad Institute Genomics Platform"/>
            <consortium name="The Broad Institute Genome Sequencing Center for Infectious Disease"/>
            <person name="Wu L."/>
            <person name="Ma J."/>
        </authorList>
    </citation>
    <scope>NUCLEOTIDE SEQUENCE [LARGE SCALE GENOMIC DNA]</scope>
    <source>
        <strain evidence="2">CGMCC 1.12404</strain>
    </source>
</reference>
<dbReference type="EMBL" id="BMEX01000002">
    <property type="protein sequence ID" value="GGA36145.1"/>
    <property type="molecule type" value="Genomic_DNA"/>
</dbReference>
<dbReference type="RefSeq" id="WP_188429777.1">
    <property type="nucleotide sequence ID" value="NZ_BMEX01000002.1"/>
</dbReference>
<dbReference type="Proteomes" id="UP000617979">
    <property type="component" value="Unassembled WGS sequence"/>
</dbReference>
<protein>
    <submittedName>
        <fullName evidence="1">Uncharacterized protein</fullName>
    </submittedName>
</protein>
<name>A0ABQ1G3Z4_9BACL</name>
<evidence type="ECO:0000313" key="1">
    <source>
        <dbReference type="EMBL" id="GGA36145.1"/>
    </source>
</evidence>